<protein>
    <recommendedName>
        <fullName evidence="1 7">Catabolite control protein A</fullName>
    </recommendedName>
</protein>
<evidence type="ECO:0000256" key="5">
    <source>
        <dbReference type="ARBA" id="ARBA00023159"/>
    </source>
</evidence>
<dbReference type="Proteomes" id="UP001597104">
    <property type="component" value="Unassembled WGS sequence"/>
</dbReference>
<gene>
    <name evidence="9" type="primary">ccpA</name>
    <name evidence="9" type="ORF">ACFQZ7_04690</name>
</gene>
<evidence type="ECO:0000313" key="10">
    <source>
        <dbReference type="Proteomes" id="UP001597104"/>
    </source>
</evidence>
<dbReference type="InterPro" id="IPR010982">
    <property type="entry name" value="Lambda_DNA-bd_dom_sf"/>
</dbReference>
<dbReference type="SUPFAM" id="SSF47413">
    <property type="entry name" value="lambda repressor-like DNA-binding domains"/>
    <property type="match status" value="1"/>
</dbReference>
<dbReference type="InterPro" id="IPR046335">
    <property type="entry name" value="LacI/GalR-like_sensor"/>
</dbReference>
<dbReference type="Pfam" id="PF00356">
    <property type="entry name" value="LacI"/>
    <property type="match status" value="1"/>
</dbReference>
<dbReference type="Gene3D" id="3.40.50.2300">
    <property type="match status" value="2"/>
</dbReference>
<evidence type="ECO:0000313" key="9">
    <source>
        <dbReference type="EMBL" id="MFD0897031.1"/>
    </source>
</evidence>
<reference evidence="10" key="1">
    <citation type="journal article" date="2019" name="Int. J. Syst. Evol. Microbiol.">
        <title>The Global Catalogue of Microorganisms (GCM) 10K type strain sequencing project: providing services to taxonomists for standard genome sequencing and annotation.</title>
        <authorList>
            <consortium name="The Broad Institute Genomics Platform"/>
            <consortium name="The Broad Institute Genome Sequencing Center for Infectious Disease"/>
            <person name="Wu L."/>
            <person name="Ma J."/>
        </authorList>
    </citation>
    <scope>NUCLEOTIDE SEQUENCE [LARGE SCALE GENOMIC DNA]</scope>
    <source>
        <strain evidence="10">CCM 8925</strain>
    </source>
</reference>
<dbReference type="InterPro" id="IPR028082">
    <property type="entry name" value="Peripla_BP_I"/>
</dbReference>
<dbReference type="RefSeq" id="WP_137637423.1">
    <property type="nucleotide sequence ID" value="NZ_BJDN01000008.1"/>
</dbReference>
<dbReference type="PROSITE" id="PS50932">
    <property type="entry name" value="HTH_LACI_2"/>
    <property type="match status" value="1"/>
</dbReference>
<dbReference type="PRINTS" id="PR00036">
    <property type="entry name" value="HTHLACI"/>
</dbReference>
<name>A0ABW3EDB3_9LACO</name>
<evidence type="ECO:0000259" key="8">
    <source>
        <dbReference type="PROSITE" id="PS50932"/>
    </source>
</evidence>
<sequence length="333" mass="36246">MDKQTITIYDVAREASVSMATVSRVVNGNPNVKPATRKKVLEVIDRLDYRPNAVARGLASKKTTTVGVIIPDVTNIYFSSLARGIDDVATMYKYNIILANSDENGQKEIQVLNTLLAKQVDGVIFMGNQITDSIRAEFARSKTPIVLAGSVDADEQVASVNIDYVEAIEEATSTLVRHGNQKIAFVTGSLSEPINGQYRLKGYKKALTQAKIAYDPNLVFETEYSYKAGEAIWDRVKAAGATAAVIGDDELAIGLLNGAGDDGVNIPDDFELITSNDSKLTEISRPKMSSITQPLYDIGAVAMRLLTKMMNKEDVDNQTILLPYGIVERGTTK</sequence>
<dbReference type="PANTHER" id="PTHR30146">
    <property type="entry name" value="LACI-RELATED TRANSCRIPTIONAL REPRESSOR"/>
    <property type="match status" value="1"/>
</dbReference>
<keyword evidence="2 7" id="KW-0678">Repressor</keyword>
<dbReference type="EMBL" id="JBHTIO010000024">
    <property type="protein sequence ID" value="MFD0897031.1"/>
    <property type="molecule type" value="Genomic_DNA"/>
</dbReference>
<keyword evidence="4 7" id="KW-0238">DNA-binding</keyword>
<feature type="domain" description="HTH lacI-type" evidence="8">
    <location>
        <begin position="6"/>
        <end position="60"/>
    </location>
</feature>
<dbReference type="CDD" id="cd06298">
    <property type="entry name" value="PBP1_CcpA"/>
    <property type="match status" value="1"/>
</dbReference>
<keyword evidence="3 7" id="KW-0805">Transcription regulation</keyword>
<proteinExistence type="predicted"/>
<evidence type="ECO:0000256" key="2">
    <source>
        <dbReference type="ARBA" id="ARBA00022491"/>
    </source>
</evidence>
<keyword evidence="5 7" id="KW-0010">Activator</keyword>
<dbReference type="InterPro" id="IPR006377">
    <property type="entry name" value="CcpA"/>
</dbReference>
<evidence type="ECO:0000256" key="1">
    <source>
        <dbReference type="ARBA" id="ARBA00019435"/>
    </source>
</evidence>
<dbReference type="Pfam" id="PF13377">
    <property type="entry name" value="Peripla_BP_3"/>
    <property type="match status" value="1"/>
</dbReference>
<dbReference type="SMART" id="SM00354">
    <property type="entry name" value="HTH_LACI"/>
    <property type="match status" value="1"/>
</dbReference>
<dbReference type="Gene3D" id="1.10.260.40">
    <property type="entry name" value="lambda repressor-like DNA-binding domains"/>
    <property type="match status" value="1"/>
</dbReference>
<evidence type="ECO:0000256" key="4">
    <source>
        <dbReference type="ARBA" id="ARBA00023125"/>
    </source>
</evidence>
<keyword evidence="6 7" id="KW-0804">Transcription</keyword>
<dbReference type="PANTHER" id="PTHR30146:SF150">
    <property type="entry name" value="ARABINOSE METABOLISM TRANSCRIPTIONAL REPRESSOR"/>
    <property type="match status" value="1"/>
</dbReference>
<dbReference type="PROSITE" id="PS00356">
    <property type="entry name" value="HTH_LACI_1"/>
    <property type="match status" value="1"/>
</dbReference>
<accession>A0ABW3EDB3</accession>
<comment type="function">
    <text evidence="7">Global transcriptional regulator of carbon catabolite repression (CCR) and carbon catabolite activation (CCA), which ensures optimal energy usage under diverse conditions.</text>
</comment>
<organism evidence="9 10">
    <name type="scientific">Loigolactobacillus binensis</name>
    <dbReference type="NCBI Taxonomy" id="2559922"/>
    <lineage>
        <taxon>Bacteria</taxon>
        <taxon>Bacillati</taxon>
        <taxon>Bacillota</taxon>
        <taxon>Bacilli</taxon>
        <taxon>Lactobacillales</taxon>
        <taxon>Lactobacillaceae</taxon>
        <taxon>Loigolactobacillus</taxon>
    </lineage>
</organism>
<dbReference type="InterPro" id="IPR000843">
    <property type="entry name" value="HTH_LacI"/>
</dbReference>
<evidence type="ECO:0000256" key="6">
    <source>
        <dbReference type="ARBA" id="ARBA00023163"/>
    </source>
</evidence>
<comment type="caution">
    <text evidence="9">The sequence shown here is derived from an EMBL/GenBank/DDBJ whole genome shotgun (WGS) entry which is preliminary data.</text>
</comment>
<evidence type="ECO:0000256" key="7">
    <source>
        <dbReference type="RuleBase" id="RU368079"/>
    </source>
</evidence>
<evidence type="ECO:0000256" key="3">
    <source>
        <dbReference type="ARBA" id="ARBA00023015"/>
    </source>
</evidence>
<dbReference type="SUPFAM" id="SSF53822">
    <property type="entry name" value="Periplasmic binding protein-like I"/>
    <property type="match status" value="1"/>
</dbReference>
<dbReference type="CDD" id="cd01392">
    <property type="entry name" value="HTH_LacI"/>
    <property type="match status" value="1"/>
</dbReference>
<dbReference type="NCBIfam" id="TIGR01481">
    <property type="entry name" value="ccpA"/>
    <property type="match status" value="1"/>
</dbReference>
<keyword evidence="10" id="KW-1185">Reference proteome</keyword>